<evidence type="ECO:0000256" key="3">
    <source>
        <dbReference type="ARBA" id="ARBA00023224"/>
    </source>
</evidence>
<dbReference type="PRINTS" id="PR00260">
    <property type="entry name" value="CHEMTRNSDUCR"/>
</dbReference>
<evidence type="ECO:0008006" key="11">
    <source>
        <dbReference type="Google" id="ProtNLM"/>
    </source>
</evidence>
<dbReference type="GO" id="GO:0004888">
    <property type="term" value="F:transmembrane signaling receptor activity"/>
    <property type="evidence" value="ECO:0007669"/>
    <property type="project" value="InterPro"/>
</dbReference>
<dbReference type="EMBL" id="BMQB01000014">
    <property type="protein sequence ID" value="GGK09921.1"/>
    <property type="molecule type" value="Genomic_DNA"/>
</dbReference>
<dbReference type="Proteomes" id="UP000649739">
    <property type="component" value="Unassembled WGS sequence"/>
</dbReference>
<reference evidence="9" key="2">
    <citation type="submission" date="2020-09" db="EMBL/GenBank/DDBJ databases">
        <authorList>
            <person name="Sun Q."/>
            <person name="Ohkuma M."/>
        </authorList>
    </citation>
    <scope>NUCLEOTIDE SEQUENCE</scope>
    <source>
        <strain evidence="9">JCM 3090</strain>
    </source>
</reference>
<dbReference type="SUPFAM" id="SSF58104">
    <property type="entry name" value="Methyl-accepting chemotaxis protein (MCP) signaling domain"/>
    <property type="match status" value="1"/>
</dbReference>
<dbReference type="GO" id="GO:0007165">
    <property type="term" value="P:signal transduction"/>
    <property type="evidence" value="ECO:0007669"/>
    <property type="project" value="UniProtKB-KW"/>
</dbReference>
<evidence type="ECO:0000256" key="4">
    <source>
        <dbReference type="ARBA" id="ARBA00029447"/>
    </source>
</evidence>
<evidence type="ECO:0000259" key="8">
    <source>
        <dbReference type="PROSITE" id="PS50885"/>
    </source>
</evidence>
<proteinExistence type="inferred from homology"/>
<dbReference type="CDD" id="cd06225">
    <property type="entry name" value="HAMP"/>
    <property type="match status" value="1"/>
</dbReference>
<evidence type="ECO:0000256" key="5">
    <source>
        <dbReference type="PROSITE-ProRule" id="PRU00284"/>
    </source>
</evidence>
<dbReference type="InterPro" id="IPR004089">
    <property type="entry name" value="MCPsignal_dom"/>
</dbReference>
<keyword evidence="1 6" id="KW-0812">Transmembrane</keyword>
<evidence type="ECO:0000256" key="1">
    <source>
        <dbReference type="ARBA" id="ARBA00022692"/>
    </source>
</evidence>
<protein>
    <recommendedName>
        <fullName evidence="11">Methyl-accepting chemotaxis protein</fullName>
    </recommendedName>
</protein>
<evidence type="ECO:0000256" key="2">
    <source>
        <dbReference type="ARBA" id="ARBA00022989"/>
    </source>
</evidence>
<evidence type="ECO:0000313" key="10">
    <source>
        <dbReference type="Proteomes" id="UP000649739"/>
    </source>
</evidence>
<organism evidence="9 10">
    <name type="scientific">Pilimelia anulata</name>
    <dbReference type="NCBI Taxonomy" id="53371"/>
    <lineage>
        <taxon>Bacteria</taxon>
        <taxon>Bacillati</taxon>
        <taxon>Actinomycetota</taxon>
        <taxon>Actinomycetes</taxon>
        <taxon>Micromonosporales</taxon>
        <taxon>Micromonosporaceae</taxon>
        <taxon>Pilimelia</taxon>
    </lineage>
</organism>
<feature type="domain" description="Methyl-accepting transducer" evidence="7">
    <location>
        <begin position="263"/>
        <end position="506"/>
    </location>
</feature>
<dbReference type="GO" id="GO:0016020">
    <property type="term" value="C:membrane"/>
    <property type="evidence" value="ECO:0007669"/>
    <property type="project" value="InterPro"/>
</dbReference>
<dbReference type="Pfam" id="PF00672">
    <property type="entry name" value="HAMP"/>
    <property type="match status" value="1"/>
</dbReference>
<dbReference type="Pfam" id="PF00015">
    <property type="entry name" value="MCPsignal"/>
    <property type="match status" value="1"/>
</dbReference>
<accession>A0A8J3BBK9</accession>
<dbReference type="PANTHER" id="PTHR32089">
    <property type="entry name" value="METHYL-ACCEPTING CHEMOTAXIS PROTEIN MCPB"/>
    <property type="match status" value="1"/>
</dbReference>
<dbReference type="SMART" id="SM00304">
    <property type="entry name" value="HAMP"/>
    <property type="match status" value="1"/>
</dbReference>
<gene>
    <name evidence="9" type="ORF">GCM10010123_44790</name>
</gene>
<evidence type="ECO:0000259" key="7">
    <source>
        <dbReference type="PROSITE" id="PS50111"/>
    </source>
</evidence>
<sequence>MRLADLSVTKRLLLILGAAVLTVGAVAAVGLGTSAAVTAAAERQRAMTGAKAAVSHLDTREAELKVDAYRALGDPDPAAATGELADDLASVDAALAAVDAIALPADVRAAVDDVRGDVAAFNTFVADFVRDARQSRTAVLGRVGQIAERNDAVDDKLSAIHDLVAAAAAAAAADLRRAVDRANRWTALTIVGGLALLLALVLPTIRSIVRPLHAVGAVLDRVADGDLTPEAGLHSGDELGAMARALDRATASMRASLRAIADHAAGLTAAAAQLTGAGAGLSDAARATTDQTASAADEADEVNRSVQAVAAGAEEMGQSIREISRSTGEAAGVAGVAVAEANRAVQTVAQLGASSAEIGNVVKMITTIAEQTNLLALNATIEAARAGEAGKGFAVVAGEVKDLAGETARATEDISARVAAIQQDIGGAVEVINRISGVIETINEHQTTIASAVEQQSATTGEMTHSISRVADGVHGIAARIGEIAGGAVSSAGGVEQANRAGAEVAAATDALRERIARFDLGRS</sequence>
<feature type="transmembrane region" description="Helical" evidence="6">
    <location>
        <begin position="185"/>
        <end position="205"/>
    </location>
</feature>
<dbReference type="SMART" id="SM00283">
    <property type="entry name" value="MA"/>
    <property type="match status" value="1"/>
</dbReference>
<dbReference type="AlphaFoldDB" id="A0A8J3BBK9"/>
<comment type="caution">
    <text evidence="9">The sequence shown here is derived from an EMBL/GenBank/DDBJ whole genome shotgun (WGS) entry which is preliminary data.</text>
</comment>
<reference evidence="9" key="1">
    <citation type="journal article" date="2014" name="Int. J. Syst. Evol. Microbiol.">
        <title>Complete genome sequence of Corynebacterium casei LMG S-19264T (=DSM 44701T), isolated from a smear-ripened cheese.</title>
        <authorList>
            <consortium name="US DOE Joint Genome Institute (JGI-PGF)"/>
            <person name="Walter F."/>
            <person name="Albersmeier A."/>
            <person name="Kalinowski J."/>
            <person name="Ruckert C."/>
        </authorList>
    </citation>
    <scope>NUCLEOTIDE SEQUENCE</scope>
    <source>
        <strain evidence="9">JCM 3090</strain>
    </source>
</reference>
<keyword evidence="10" id="KW-1185">Reference proteome</keyword>
<evidence type="ECO:0000256" key="6">
    <source>
        <dbReference type="SAM" id="Phobius"/>
    </source>
</evidence>
<evidence type="ECO:0000313" key="9">
    <source>
        <dbReference type="EMBL" id="GGK09921.1"/>
    </source>
</evidence>
<dbReference type="RefSeq" id="WP_189172199.1">
    <property type="nucleotide sequence ID" value="NZ_BMQB01000014.1"/>
</dbReference>
<dbReference type="PROSITE" id="PS50885">
    <property type="entry name" value="HAMP"/>
    <property type="match status" value="1"/>
</dbReference>
<keyword evidence="2 6" id="KW-1133">Transmembrane helix</keyword>
<dbReference type="InterPro" id="IPR004090">
    <property type="entry name" value="Chemotax_Me-accpt_rcpt"/>
</dbReference>
<keyword evidence="6" id="KW-0472">Membrane</keyword>
<keyword evidence="3 5" id="KW-0807">Transducer</keyword>
<dbReference type="PROSITE" id="PS50111">
    <property type="entry name" value="CHEMOTAXIS_TRANSDUC_2"/>
    <property type="match status" value="1"/>
</dbReference>
<dbReference type="Gene3D" id="1.10.287.950">
    <property type="entry name" value="Methyl-accepting chemotaxis protein"/>
    <property type="match status" value="1"/>
</dbReference>
<comment type="similarity">
    <text evidence="4">Belongs to the methyl-accepting chemotaxis (MCP) protein family.</text>
</comment>
<feature type="domain" description="HAMP" evidence="8">
    <location>
        <begin position="206"/>
        <end position="258"/>
    </location>
</feature>
<dbReference type="GO" id="GO:0006935">
    <property type="term" value="P:chemotaxis"/>
    <property type="evidence" value="ECO:0007669"/>
    <property type="project" value="InterPro"/>
</dbReference>
<dbReference type="InterPro" id="IPR003660">
    <property type="entry name" value="HAMP_dom"/>
</dbReference>
<name>A0A8J3BBK9_9ACTN</name>
<dbReference type="PANTHER" id="PTHR32089:SF112">
    <property type="entry name" value="LYSOZYME-LIKE PROTEIN-RELATED"/>
    <property type="match status" value="1"/>
</dbReference>